<feature type="transmembrane region" description="Helical" evidence="12">
    <location>
        <begin position="355"/>
        <end position="373"/>
    </location>
</feature>
<name>U2E8W0_9GAMM</name>
<keyword evidence="6 12" id="KW-0812">Transmembrane</keyword>
<dbReference type="GO" id="GO:0098719">
    <property type="term" value="P:sodium ion import across plasma membrane"/>
    <property type="evidence" value="ECO:0007669"/>
    <property type="project" value="TreeGrafter"/>
</dbReference>
<keyword evidence="8" id="KW-0915">Sodium</keyword>
<dbReference type="InterPro" id="IPR006153">
    <property type="entry name" value="Cation/H_exchanger_TM"/>
</dbReference>
<keyword evidence="5" id="KW-1003">Cell membrane</keyword>
<dbReference type="Pfam" id="PF00999">
    <property type="entry name" value="Na_H_Exchanger"/>
    <property type="match status" value="1"/>
</dbReference>
<evidence type="ECO:0000259" key="13">
    <source>
        <dbReference type="Pfam" id="PF00999"/>
    </source>
</evidence>
<evidence type="ECO:0000313" key="15">
    <source>
        <dbReference type="Proteomes" id="UP000006242"/>
    </source>
</evidence>
<dbReference type="Gene3D" id="6.10.140.1330">
    <property type="match status" value="1"/>
</dbReference>
<evidence type="ECO:0000256" key="11">
    <source>
        <dbReference type="ARBA" id="ARBA00023201"/>
    </source>
</evidence>
<dbReference type="GO" id="GO:0015385">
    <property type="term" value="F:sodium:proton antiporter activity"/>
    <property type="evidence" value="ECO:0007669"/>
    <property type="project" value="InterPro"/>
</dbReference>
<keyword evidence="7 12" id="KW-1133">Transmembrane helix</keyword>
<dbReference type="EMBL" id="AFNV02000004">
    <property type="protein sequence ID" value="ERJ20136.1"/>
    <property type="molecule type" value="Genomic_DNA"/>
</dbReference>
<keyword evidence="11" id="KW-0739">Sodium transport</keyword>
<keyword evidence="15" id="KW-1185">Reference proteome</keyword>
<evidence type="ECO:0000256" key="6">
    <source>
        <dbReference type="ARBA" id="ARBA00022692"/>
    </source>
</evidence>
<dbReference type="Proteomes" id="UP000006242">
    <property type="component" value="Unassembled WGS sequence"/>
</dbReference>
<reference evidence="14 15" key="2">
    <citation type="journal article" date="2013" name="PLoS ONE">
        <title>INDIGO - INtegrated Data Warehouse of MIcrobial GenOmes with Examples from the Red Sea Extremophiles.</title>
        <authorList>
            <person name="Alam I."/>
            <person name="Antunes A."/>
            <person name="Kamau A.A."/>
            <person name="Ba Alawi W."/>
            <person name="Kalkatawi M."/>
            <person name="Stingl U."/>
            <person name="Bajic V.B."/>
        </authorList>
    </citation>
    <scope>NUCLEOTIDE SEQUENCE [LARGE SCALE GENOMIC DNA]</scope>
    <source>
        <strain evidence="14 15">E1L3A</strain>
    </source>
</reference>
<keyword evidence="10 12" id="KW-0472">Membrane</keyword>
<feature type="transmembrane region" description="Helical" evidence="12">
    <location>
        <begin position="200"/>
        <end position="224"/>
    </location>
</feature>
<sequence>MGLLQISAVVVSLAALLAFFNYRVVGLPTTIGVMLLSLIVSAALVAADLFGVLAVKEQTGSWWLAIDFNKALMDGMLSFLLFAGALQVNLGDLWKHRFSIGVLASVGVVLSTAVIGCVTYVLVPFLGFELPFVYCLLFGALITPTDPIAVLALLKQAGVSQELETNITGESLFNDGVAVVVFLALLGLTGAGHVDGAGEIALLFVQEVAGGALLGLALGGLAFAMLRQMDDHQVEILVTLAVVLGGYQLALALHASGPIAMVIAGLLIGNHGRMFAMSDTTREHLDIFWEIVDEILNTVLFVMIGLEMIHITLDGRYLMAGVLAIPLVLVTRYGCVSVALRLVRPWHRLGDNASALLTWAGLRGGISVALALALPQGEARDTILTITYCVVLFSIVVQGLSVGRVIRRLNRNK</sequence>
<dbReference type="GO" id="GO:0015386">
    <property type="term" value="F:potassium:proton antiporter activity"/>
    <property type="evidence" value="ECO:0007669"/>
    <property type="project" value="TreeGrafter"/>
</dbReference>
<evidence type="ECO:0000256" key="5">
    <source>
        <dbReference type="ARBA" id="ARBA00022475"/>
    </source>
</evidence>
<feature type="transmembrane region" description="Helical" evidence="12">
    <location>
        <begin position="75"/>
        <end position="94"/>
    </location>
</feature>
<keyword evidence="4" id="KW-0050">Antiport</keyword>
<evidence type="ECO:0000256" key="1">
    <source>
        <dbReference type="ARBA" id="ARBA00004651"/>
    </source>
</evidence>
<evidence type="ECO:0000256" key="8">
    <source>
        <dbReference type="ARBA" id="ARBA00023053"/>
    </source>
</evidence>
<organism evidence="14 15">
    <name type="scientific">Salinisphaera shabanensis E1L3A</name>
    <dbReference type="NCBI Taxonomy" id="1033802"/>
    <lineage>
        <taxon>Bacteria</taxon>
        <taxon>Pseudomonadati</taxon>
        <taxon>Pseudomonadota</taxon>
        <taxon>Gammaproteobacteria</taxon>
        <taxon>Salinisphaerales</taxon>
        <taxon>Salinisphaeraceae</taxon>
        <taxon>Salinisphaera</taxon>
    </lineage>
</organism>
<dbReference type="GO" id="GO:0051453">
    <property type="term" value="P:regulation of intracellular pH"/>
    <property type="evidence" value="ECO:0007669"/>
    <property type="project" value="TreeGrafter"/>
</dbReference>
<feature type="transmembrane region" description="Helical" evidence="12">
    <location>
        <begin position="175"/>
        <end position="194"/>
    </location>
</feature>
<gene>
    <name evidence="14" type="primary">nhaP</name>
    <name evidence="14" type="ORF">SSPSH_000685</name>
</gene>
<comment type="similarity">
    <text evidence="2">Belongs to the monovalent cation:proton antiporter 1 (CPA1) transporter (TC 2.A.36) family.</text>
</comment>
<evidence type="ECO:0000256" key="9">
    <source>
        <dbReference type="ARBA" id="ARBA00023065"/>
    </source>
</evidence>
<evidence type="ECO:0000256" key="10">
    <source>
        <dbReference type="ARBA" id="ARBA00023136"/>
    </source>
</evidence>
<dbReference type="InterPro" id="IPR018422">
    <property type="entry name" value="Cation/H_exchanger_CPA1"/>
</dbReference>
<protein>
    <submittedName>
        <fullName evidence="14">Na+-H+ antiporter NhaP protein</fullName>
    </submittedName>
</protein>
<evidence type="ECO:0000256" key="7">
    <source>
        <dbReference type="ARBA" id="ARBA00022989"/>
    </source>
</evidence>
<feature type="transmembrane region" description="Helical" evidence="12">
    <location>
        <begin position="31"/>
        <end position="55"/>
    </location>
</feature>
<dbReference type="eggNOG" id="COG0025">
    <property type="taxonomic scope" value="Bacteria"/>
</dbReference>
<dbReference type="PANTHER" id="PTHR10110">
    <property type="entry name" value="SODIUM/HYDROGEN EXCHANGER"/>
    <property type="match status" value="1"/>
</dbReference>
<dbReference type="OrthoDB" id="9774146at2"/>
<feature type="transmembrane region" description="Helical" evidence="12">
    <location>
        <begin position="385"/>
        <end position="406"/>
    </location>
</feature>
<dbReference type="GO" id="GO:0005886">
    <property type="term" value="C:plasma membrane"/>
    <property type="evidence" value="ECO:0007669"/>
    <property type="project" value="UniProtKB-SubCell"/>
</dbReference>
<evidence type="ECO:0000256" key="2">
    <source>
        <dbReference type="ARBA" id="ARBA00007367"/>
    </source>
</evidence>
<feature type="transmembrane region" description="Helical" evidence="12">
    <location>
        <begin position="101"/>
        <end position="125"/>
    </location>
</feature>
<dbReference type="STRING" id="1033802.SSPSH_000685"/>
<reference evidence="14 15" key="1">
    <citation type="journal article" date="2011" name="J. Bacteriol.">
        <title>Genome sequence of Salinisphaera shabanensis, a gammaproteobacterium from the harsh, variable environment of the brine-seawater interface of the Shaban Deep in the Red Sea.</title>
        <authorList>
            <person name="Antunes A."/>
            <person name="Alam I."/>
            <person name="Bajic V.B."/>
            <person name="Stingl U."/>
        </authorList>
    </citation>
    <scope>NUCLEOTIDE SEQUENCE [LARGE SCALE GENOMIC DNA]</scope>
    <source>
        <strain evidence="14 15">E1L3A</strain>
    </source>
</reference>
<keyword evidence="9" id="KW-0406">Ion transport</keyword>
<keyword evidence="3" id="KW-0813">Transport</keyword>
<dbReference type="PANTHER" id="PTHR10110:SF195">
    <property type="entry name" value="NA(+)_H(+) ANTIPORTER NHAS2"/>
    <property type="match status" value="1"/>
</dbReference>
<dbReference type="AlphaFoldDB" id="U2E8W0"/>
<evidence type="ECO:0000256" key="12">
    <source>
        <dbReference type="SAM" id="Phobius"/>
    </source>
</evidence>
<accession>U2E8W0</accession>
<feature type="domain" description="Cation/H+ exchanger transmembrane" evidence="13">
    <location>
        <begin position="13"/>
        <end position="406"/>
    </location>
</feature>
<comment type="subcellular location">
    <subcellularLocation>
        <location evidence="1">Cell membrane</location>
        <topology evidence="1">Multi-pass membrane protein</topology>
    </subcellularLocation>
</comment>
<feature type="transmembrane region" description="Helical" evidence="12">
    <location>
        <begin position="317"/>
        <end position="343"/>
    </location>
</feature>
<evidence type="ECO:0000256" key="4">
    <source>
        <dbReference type="ARBA" id="ARBA00022449"/>
    </source>
</evidence>
<feature type="transmembrane region" description="Helical" evidence="12">
    <location>
        <begin position="131"/>
        <end position="154"/>
    </location>
</feature>
<comment type="caution">
    <text evidence="14">The sequence shown here is derived from an EMBL/GenBank/DDBJ whole genome shotgun (WGS) entry which is preliminary data.</text>
</comment>
<dbReference type="RefSeq" id="WP_021031361.1">
    <property type="nucleotide sequence ID" value="NZ_AFNV02000004.1"/>
</dbReference>
<proteinExistence type="inferred from homology"/>
<feature type="transmembrane region" description="Helical" evidence="12">
    <location>
        <begin position="6"/>
        <end position="24"/>
    </location>
</feature>
<evidence type="ECO:0000256" key="3">
    <source>
        <dbReference type="ARBA" id="ARBA00022448"/>
    </source>
</evidence>
<evidence type="ECO:0000313" key="14">
    <source>
        <dbReference type="EMBL" id="ERJ20136.1"/>
    </source>
</evidence>